<dbReference type="EMBL" id="CM037614">
    <property type="protein sequence ID" value="KAH8017673.1"/>
    <property type="molecule type" value="Genomic_DNA"/>
</dbReference>
<evidence type="ECO:0000313" key="2">
    <source>
        <dbReference type="Proteomes" id="UP000827872"/>
    </source>
</evidence>
<accession>A0ACB8GDC9</accession>
<comment type="caution">
    <text evidence="1">The sequence shown here is derived from an EMBL/GenBank/DDBJ whole genome shotgun (WGS) entry which is preliminary data.</text>
</comment>
<name>A0ACB8GDC9_9SAUR</name>
<protein>
    <submittedName>
        <fullName evidence="1">Uncharacterized protein</fullName>
    </submittedName>
</protein>
<organism evidence="1 2">
    <name type="scientific">Sphaerodactylus townsendi</name>
    <dbReference type="NCBI Taxonomy" id="933632"/>
    <lineage>
        <taxon>Eukaryota</taxon>
        <taxon>Metazoa</taxon>
        <taxon>Chordata</taxon>
        <taxon>Craniata</taxon>
        <taxon>Vertebrata</taxon>
        <taxon>Euteleostomi</taxon>
        <taxon>Lepidosauria</taxon>
        <taxon>Squamata</taxon>
        <taxon>Bifurcata</taxon>
        <taxon>Gekkota</taxon>
        <taxon>Sphaerodactylidae</taxon>
        <taxon>Sphaerodactylus</taxon>
    </lineage>
</organism>
<gene>
    <name evidence="1" type="ORF">K3G42_031775</name>
</gene>
<keyword evidence="2" id="KW-1185">Reference proteome</keyword>
<reference evidence="1" key="1">
    <citation type="submission" date="2021-08" db="EMBL/GenBank/DDBJ databases">
        <title>The first chromosome-level gecko genome reveals the dynamic sex chromosomes of Neotropical dwarf geckos (Sphaerodactylidae: Sphaerodactylus).</title>
        <authorList>
            <person name="Pinto B.J."/>
            <person name="Keating S.E."/>
            <person name="Gamble T."/>
        </authorList>
    </citation>
    <scope>NUCLEOTIDE SEQUENCE</scope>
    <source>
        <strain evidence="1">TG3544</strain>
    </source>
</reference>
<proteinExistence type="predicted"/>
<dbReference type="Proteomes" id="UP000827872">
    <property type="component" value="Linkage Group LG01"/>
</dbReference>
<sequence length="762" mass="82605">MASRAISAPIKLPGSPHRLHPERFKSSAVSGCSRCWCCRHASFDGRELSPEIDQAPSEQLSKQKKKARRNCKVAPGERERWAGGEETLAEPRLCGGRWAGWAQPRGALSAVLCPSPGENGNANEAKKRCGEMEPPLASPGKAAAAEPADSSSSSSVAMEGNGGGVGQPSTPELPLQAACGLSSSLCFSSPGSADKALPPDPDAASPSSSCGSRRVVQSQWEINNAASESEEEESSSSSSSRAAPTSAHSPPPSGQQLAPCAAQLSEEPDLVIEVSGHRIRAHKAVLAAQSDYFRARASRDILRVKGVSHAALRLLLEYMYTARMGEVRHDNLAEVVSGARVLQMPCALHCAAEAMRAQLRLDNCLQLLSLAKKQRLAELREAAYRFMSDHYLQVLREPAVYGRLSGAERDLILRRRLEAGTPCLLVAEVSDAFERLSGGSRPQSRESSRPQSPSSVVSLDESGYLLYIYQEAAKEWRVLTRLPEEANAKGCAMCVLYNYLFLAGGISASSGDQRARLSDKVFCYNPLTDTWSQVKPMGQPRSQLKLLALDGCLYAVGGECLFTVEKYDPRADRWSPVAPLPKGAFAVAHEATTCNGEIYVSGGSLFYRLLKYDPKRDEWQECPYNSSRRRSADMVAYKNFIYRFDVSSSRGEQGQAGGVEVFRYNTVAKHWSQCASLRPSGSPVQPFRCAALGTTIFCVNRTGMLCFNLSQNGEVEADGGLKGSFDTEPLKAPFDVKGVLLPFVLTLPEREKTVEPESLLAL</sequence>
<evidence type="ECO:0000313" key="1">
    <source>
        <dbReference type="EMBL" id="KAH8017673.1"/>
    </source>
</evidence>